<dbReference type="EMBL" id="CP011125">
    <property type="protein sequence ID" value="AKF08074.1"/>
    <property type="molecule type" value="Genomic_DNA"/>
</dbReference>
<evidence type="ECO:0000313" key="1">
    <source>
        <dbReference type="EMBL" id="AKF08074.1"/>
    </source>
</evidence>
<accession>A0A0F6SG49</accession>
<dbReference type="RefSeq" id="WP_053235261.1">
    <property type="nucleotide sequence ID" value="NZ_CP011125.1"/>
</dbReference>
<dbReference type="KEGG" id="samy:DB32_005223"/>
<evidence type="ECO:0000313" key="2">
    <source>
        <dbReference type="Proteomes" id="UP000034883"/>
    </source>
</evidence>
<dbReference type="Proteomes" id="UP000034883">
    <property type="component" value="Chromosome"/>
</dbReference>
<proteinExistence type="predicted"/>
<name>A0A0F6SG49_9BACT</name>
<gene>
    <name evidence="1" type="ORF">DB32_005223</name>
</gene>
<reference evidence="1 2" key="1">
    <citation type="submission" date="2015-03" db="EMBL/GenBank/DDBJ databases">
        <title>Genome assembly of Sandaracinus amylolyticus DSM 53668.</title>
        <authorList>
            <person name="Sharma G."/>
            <person name="Subramanian S."/>
        </authorList>
    </citation>
    <scope>NUCLEOTIDE SEQUENCE [LARGE SCALE GENOMIC DNA]</scope>
    <source>
        <strain evidence="1 2">DSM 53668</strain>
    </source>
</reference>
<keyword evidence="2" id="KW-1185">Reference proteome</keyword>
<sequence length="190" mass="20368">MQSLGQLDGEVGRWLDTYDRDVRRAFEECRRGDWLVRIAMSVGVSRPLVVIAAADAASLAIKRTRPADLRPGRAVLTATKWARGECGPADAWAAAFAATQAAEEIARDSVLESEAALAAAAACFACDPRADDAYYAQRAYAAQAVEHAVRAFGTEAHVGRQRCLEATRERITLDVLAGAVSRASVLPPAR</sequence>
<dbReference type="STRING" id="927083.DB32_005223"/>
<protein>
    <submittedName>
        <fullName evidence="1">Uncharacterized protein</fullName>
    </submittedName>
</protein>
<dbReference type="AlphaFoldDB" id="A0A0F6SG49"/>
<organism evidence="1 2">
    <name type="scientific">Sandaracinus amylolyticus</name>
    <dbReference type="NCBI Taxonomy" id="927083"/>
    <lineage>
        <taxon>Bacteria</taxon>
        <taxon>Pseudomonadati</taxon>
        <taxon>Myxococcota</taxon>
        <taxon>Polyangia</taxon>
        <taxon>Polyangiales</taxon>
        <taxon>Sandaracinaceae</taxon>
        <taxon>Sandaracinus</taxon>
    </lineage>
</organism>